<sequence length="610" mass="68853">MARTVSRSPSYRRRYSPSSPVGHRHSRRSRRDRSRSPYSRSRRRSRSTSPRRHKSRSPTPRRRTIRSPTPRRHKKRRSTSSSVSPINNKSSSPSVGAIDRKNAIEKLKIEEEEKKRRQREAELKLLEEETAKRVEEAIRKQVEERLNSEEVKLEIQRRIVEGRNKLLDEVAAQLEKEKEAALIEARQKEEQARIEREELDKMLEENRRRVEEAQKREALEQQRKEEERYRELEQLQRQKEEAMRRKKLEEEEERSNQMKLLGSGEFYMDIAIGTPPNSYRAIMDTGSDLIWTQCQPCINCFRQPTLIFDPTKSSSFSAVSCSSKLCDALSSPTCDNGCEYMYSYADGSRTEGTLGTETFTFNKVSVPKVGFGCSNDNNDVGGGFSQGAGLVGLGGGPLSLVSQIGSGKFSYCLTSMGDIKPSSLLFGSLAKTKHGGTTKTTPLIRSPSQPTYYYLSLEGITVGSTRLSIPESRFALNEDGSGGVMIDSGTTLTYLEDSSYNLVKQAFIAQTRLPVANPGNTGLDLCFTVPSENYDIQVPTFIFHFKGADLELPVENIMISDSSMSQLVCLAMAPGGDMSIFGNIQQQNILVLYDIRKHKISFTPRNCDRL</sequence>
<feature type="active site" evidence="7">
    <location>
        <position position="284"/>
    </location>
</feature>
<dbReference type="InterPro" id="IPR001461">
    <property type="entry name" value="Aspartic_peptidase_A1"/>
</dbReference>
<dbReference type="InterPro" id="IPR051708">
    <property type="entry name" value="Plant_Aspart_Prot_A1"/>
</dbReference>
<dbReference type="PROSITE" id="PS51767">
    <property type="entry name" value="PEPTIDASE_A1"/>
    <property type="match status" value="1"/>
</dbReference>
<feature type="compositionally biased region" description="Low complexity" evidence="9">
    <location>
        <begin position="79"/>
        <end position="95"/>
    </location>
</feature>
<dbReference type="FunFam" id="2.40.70.10:FF:000029">
    <property type="entry name" value="Aspartyl protease family protein"/>
    <property type="match status" value="1"/>
</dbReference>
<evidence type="ECO:0000256" key="5">
    <source>
        <dbReference type="ARBA" id="ARBA00022801"/>
    </source>
</evidence>
<organism evidence="11 12">
    <name type="scientific">Coptis chinensis</name>
    <dbReference type="NCBI Taxonomy" id="261450"/>
    <lineage>
        <taxon>Eukaryota</taxon>
        <taxon>Viridiplantae</taxon>
        <taxon>Streptophyta</taxon>
        <taxon>Embryophyta</taxon>
        <taxon>Tracheophyta</taxon>
        <taxon>Spermatophyta</taxon>
        <taxon>Magnoliopsida</taxon>
        <taxon>Ranunculales</taxon>
        <taxon>Ranunculaceae</taxon>
        <taxon>Coptidoideae</taxon>
        <taxon>Coptis</taxon>
    </lineage>
</organism>
<feature type="compositionally biased region" description="Basic residues" evidence="9">
    <location>
        <begin position="40"/>
        <end position="78"/>
    </location>
</feature>
<dbReference type="InterPro" id="IPR033371">
    <property type="entry name" value="ARGLU1"/>
</dbReference>
<dbReference type="InterPro" id="IPR032861">
    <property type="entry name" value="TAXi_N"/>
</dbReference>
<dbReference type="FunFam" id="2.40.70.10:FF:000016">
    <property type="entry name" value="Probable aspartic protease At2g35615"/>
    <property type="match status" value="1"/>
</dbReference>
<dbReference type="EMBL" id="JADFTS010000004">
    <property type="protein sequence ID" value="KAF9608433.1"/>
    <property type="molecule type" value="Genomic_DNA"/>
</dbReference>
<feature type="compositionally biased region" description="Basic residues" evidence="9">
    <location>
        <begin position="22"/>
        <end position="33"/>
    </location>
</feature>
<dbReference type="InterPro" id="IPR032799">
    <property type="entry name" value="TAXi_C"/>
</dbReference>
<evidence type="ECO:0000313" key="11">
    <source>
        <dbReference type="EMBL" id="KAF9608433.1"/>
    </source>
</evidence>
<protein>
    <recommendedName>
        <fullName evidence="10">Peptidase A1 domain-containing protein</fullName>
    </recommendedName>
</protein>
<keyword evidence="4 8" id="KW-0064">Aspartyl protease</keyword>
<dbReference type="Pfam" id="PF14543">
    <property type="entry name" value="TAXi_N"/>
    <property type="match status" value="1"/>
</dbReference>
<accession>A0A835I1S2</accession>
<dbReference type="PANTHER" id="PTHR47967:SF23">
    <property type="entry name" value="OS04G0448300 PROTEIN"/>
    <property type="match status" value="1"/>
</dbReference>
<evidence type="ECO:0000256" key="6">
    <source>
        <dbReference type="ARBA" id="ARBA00023180"/>
    </source>
</evidence>
<keyword evidence="6" id="KW-0325">Glycoprotein</keyword>
<proteinExistence type="inferred from homology"/>
<evidence type="ECO:0000256" key="2">
    <source>
        <dbReference type="ARBA" id="ARBA00022670"/>
    </source>
</evidence>
<keyword evidence="12" id="KW-1185">Reference proteome</keyword>
<comment type="caution">
    <text evidence="11">The sequence shown here is derived from an EMBL/GenBank/DDBJ whole genome shotgun (WGS) entry which is preliminary data.</text>
</comment>
<dbReference type="PANTHER" id="PTHR47967">
    <property type="entry name" value="OS07G0603500 PROTEIN-RELATED"/>
    <property type="match status" value="1"/>
</dbReference>
<reference evidence="11 12" key="1">
    <citation type="submission" date="2020-10" db="EMBL/GenBank/DDBJ databases">
        <title>The Coptis chinensis genome and diversification of protoberbering-type alkaloids.</title>
        <authorList>
            <person name="Wang B."/>
            <person name="Shu S."/>
            <person name="Song C."/>
            <person name="Liu Y."/>
        </authorList>
    </citation>
    <scope>NUCLEOTIDE SEQUENCE [LARGE SCALE GENOMIC DNA]</scope>
    <source>
        <strain evidence="11">HL-2020</strain>
        <tissue evidence="11">Leaf</tissue>
    </source>
</reference>
<evidence type="ECO:0000256" key="3">
    <source>
        <dbReference type="ARBA" id="ARBA00022729"/>
    </source>
</evidence>
<dbReference type="InterPro" id="IPR034161">
    <property type="entry name" value="Pepsin-like_plant"/>
</dbReference>
<dbReference type="AlphaFoldDB" id="A0A835I1S2"/>
<name>A0A835I1S2_9MAGN</name>
<dbReference type="InterPro" id="IPR001969">
    <property type="entry name" value="Aspartic_peptidase_AS"/>
</dbReference>
<evidence type="ECO:0000256" key="4">
    <source>
        <dbReference type="ARBA" id="ARBA00022750"/>
    </source>
</evidence>
<evidence type="ECO:0000256" key="9">
    <source>
        <dbReference type="SAM" id="MobiDB-lite"/>
    </source>
</evidence>
<dbReference type="InterPro" id="IPR021109">
    <property type="entry name" value="Peptidase_aspartic_dom_sf"/>
</dbReference>
<evidence type="ECO:0000256" key="1">
    <source>
        <dbReference type="ARBA" id="ARBA00007447"/>
    </source>
</evidence>
<keyword evidence="5 8" id="KW-0378">Hydrolase</keyword>
<dbReference type="PROSITE" id="PS00141">
    <property type="entry name" value="ASP_PROTEASE"/>
    <property type="match status" value="1"/>
</dbReference>
<dbReference type="Pfam" id="PF14541">
    <property type="entry name" value="TAXi_C"/>
    <property type="match status" value="1"/>
</dbReference>
<dbReference type="Gene3D" id="2.40.70.10">
    <property type="entry name" value="Acid Proteases"/>
    <property type="match status" value="2"/>
</dbReference>
<feature type="region of interest" description="Disordered" evidence="9">
    <location>
        <begin position="1"/>
        <end position="103"/>
    </location>
</feature>
<dbReference type="CDD" id="cd05476">
    <property type="entry name" value="pepsin_A_like_plant"/>
    <property type="match status" value="1"/>
</dbReference>
<keyword evidence="3" id="KW-0732">Signal</keyword>
<feature type="active site" evidence="7">
    <location>
        <position position="487"/>
    </location>
</feature>
<dbReference type="Proteomes" id="UP000631114">
    <property type="component" value="Unassembled WGS sequence"/>
</dbReference>
<dbReference type="GO" id="GO:0005576">
    <property type="term" value="C:extracellular region"/>
    <property type="evidence" value="ECO:0007669"/>
    <property type="project" value="TreeGrafter"/>
</dbReference>
<comment type="similarity">
    <text evidence="1 8">Belongs to the peptidase A1 family.</text>
</comment>
<dbReference type="CDD" id="cd06503">
    <property type="entry name" value="ATP-synt_Fo_b"/>
    <property type="match status" value="1"/>
</dbReference>
<gene>
    <name evidence="11" type="ORF">IFM89_009799</name>
</gene>
<dbReference type="OrthoDB" id="660550at2759"/>
<dbReference type="GO" id="GO:0004190">
    <property type="term" value="F:aspartic-type endopeptidase activity"/>
    <property type="evidence" value="ECO:0007669"/>
    <property type="project" value="UniProtKB-KW"/>
</dbReference>
<evidence type="ECO:0000256" key="7">
    <source>
        <dbReference type="PIRSR" id="PIRSR601461-1"/>
    </source>
</evidence>
<evidence type="ECO:0000256" key="8">
    <source>
        <dbReference type="RuleBase" id="RU000454"/>
    </source>
</evidence>
<evidence type="ECO:0000313" key="12">
    <source>
        <dbReference type="Proteomes" id="UP000631114"/>
    </source>
</evidence>
<dbReference type="Pfam" id="PF15346">
    <property type="entry name" value="ARGLU"/>
    <property type="match status" value="1"/>
</dbReference>
<dbReference type="SUPFAM" id="SSF50630">
    <property type="entry name" value="Acid proteases"/>
    <property type="match status" value="1"/>
</dbReference>
<keyword evidence="2 8" id="KW-0645">Protease</keyword>
<dbReference type="InterPro" id="IPR033121">
    <property type="entry name" value="PEPTIDASE_A1"/>
</dbReference>
<dbReference type="GO" id="GO:0006508">
    <property type="term" value="P:proteolysis"/>
    <property type="evidence" value="ECO:0007669"/>
    <property type="project" value="UniProtKB-KW"/>
</dbReference>
<dbReference type="PRINTS" id="PR00792">
    <property type="entry name" value="PEPSIN"/>
</dbReference>
<feature type="domain" description="Peptidase A1" evidence="10">
    <location>
        <begin position="266"/>
        <end position="603"/>
    </location>
</feature>
<evidence type="ECO:0000259" key="10">
    <source>
        <dbReference type="PROSITE" id="PS51767"/>
    </source>
</evidence>